<evidence type="ECO:0000313" key="2">
    <source>
        <dbReference type="Proteomes" id="UP000249799"/>
    </source>
</evidence>
<dbReference type="EMBL" id="CP030032">
    <property type="protein sequence ID" value="AWV88198.1"/>
    <property type="molecule type" value="Genomic_DNA"/>
</dbReference>
<dbReference type="RefSeq" id="WP_111331735.1">
    <property type="nucleotide sequence ID" value="NZ_CP030032.1"/>
</dbReference>
<accession>A0A2Z4FHM0</accession>
<proteinExistence type="predicted"/>
<keyword evidence="2" id="KW-1185">Reference proteome</keyword>
<sequence length="578" mass="66031">MSRWKNTSKNVALNTTIQMTGVLRRHCVNAYNTAAQELGIDTLRRVVATLRVAPHLRSNSVAHHFLSNYAFFAADSVLGKRRVFVRQFHYLVRQDMRAMREQIMASPFAAWECVGDDSDGRDGFSWRAIGLPDRDENANDAPTYSPSRVRVITDTDGIPVSAKLGDIRAGWLVDLDRLQIANSASLQENLAGCAALIFSMEMPPQAGARLKRVEARRGWHGEVSPRKFEFMRDDYERDILTQLTSPDYGLCGLDKFYFLPVRLRQTFPERFFTELTRRIALASGPDKHLWHIKIAQACGEAERAELLEWFDFMRYSVEQRVNYYSSDSVELESLRRIASDEDLLDWLNVDHDLEIDLSEFPPLPSQPIELLDLGDEWLEKTQLKPHIPISRARKSLEDRHKQLQQEFEDSVTRHLARMRWVSLIKAQRALREDTDAPKNPAAKKPRAAHHLKGYNLRLPDYSEARKVARDLFADTIEARPVRDFLAPLKGRLKKLEQAMIEWNEGEEKEVFTLGDLPMSRTTLQNARGIGPSTVDTIEELLLEELLAWPRALDTRAANAQQAGEQLADGLDELGDLFG</sequence>
<dbReference type="KEGG" id="bsed:DN745_02130"/>
<dbReference type="AlphaFoldDB" id="A0A2Z4FHM0"/>
<name>A0A2Z4FHM0_9DELT</name>
<reference evidence="1 2" key="1">
    <citation type="submission" date="2018-06" db="EMBL/GenBank/DDBJ databases">
        <title>Lujinxingia sediminis gen. nov. sp. nov., a new facultative anaerobic member of the class Deltaproteobacteria, and proposal of Lujinxingaceae fam. nov.</title>
        <authorList>
            <person name="Guo L.-Y."/>
            <person name="Li C.-M."/>
            <person name="Wang S."/>
            <person name="Du Z.-J."/>
        </authorList>
    </citation>
    <scope>NUCLEOTIDE SEQUENCE [LARGE SCALE GENOMIC DNA]</scope>
    <source>
        <strain evidence="1 2">FA350</strain>
    </source>
</reference>
<organism evidence="1 2">
    <name type="scientific">Bradymonas sediminis</name>
    <dbReference type="NCBI Taxonomy" id="1548548"/>
    <lineage>
        <taxon>Bacteria</taxon>
        <taxon>Deltaproteobacteria</taxon>
        <taxon>Bradymonadales</taxon>
        <taxon>Bradymonadaceae</taxon>
        <taxon>Bradymonas</taxon>
    </lineage>
</organism>
<dbReference type="Proteomes" id="UP000249799">
    <property type="component" value="Chromosome"/>
</dbReference>
<gene>
    <name evidence="1" type="ORF">DN745_02130</name>
</gene>
<protein>
    <submittedName>
        <fullName evidence="1">Uncharacterized protein</fullName>
    </submittedName>
</protein>
<evidence type="ECO:0000313" key="1">
    <source>
        <dbReference type="EMBL" id="AWV88198.1"/>
    </source>
</evidence>